<name>A0A1B1PDU5_9CAUD</name>
<keyword evidence="1" id="KW-0175">Coiled coil</keyword>
<proteinExistence type="predicted"/>
<dbReference type="KEGG" id="vg:30310495"/>
<gene>
    <name evidence="2" type="ORF">BPS11Q3_44</name>
</gene>
<reference evidence="2 3" key="1">
    <citation type="submission" date="2016-06" db="EMBL/GenBank/DDBJ databases">
        <title>The whole genome sequencing of Salmonella bacteriophage BPS11Q3.</title>
        <authorList>
            <person name="Han H."/>
            <person name="Li X."/>
            <person name="Wei Y."/>
            <person name="Wei X."/>
            <person name="Zhang X."/>
        </authorList>
    </citation>
    <scope>NUCLEOTIDE SEQUENCE [LARGE SCALE GENOMIC DNA]</scope>
</reference>
<accession>A0A1B1PDU5</accession>
<sequence>MNNEFDIDACNELIKDAINSREQLLAMQLKREIKRIRELEEEVLRLRQQRDAANAQLDWLLEQQEVDKERGAK</sequence>
<evidence type="ECO:0000256" key="1">
    <source>
        <dbReference type="SAM" id="Coils"/>
    </source>
</evidence>
<dbReference type="EMBL" id="KX405002">
    <property type="protein sequence ID" value="ANT42335.1"/>
    <property type="molecule type" value="Genomic_DNA"/>
</dbReference>
<dbReference type="GeneID" id="30310495"/>
<dbReference type="SMR" id="A0A1B1PDU5"/>
<protein>
    <submittedName>
        <fullName evidence="2">Uncharacterized protein</fullName>
    </submittedName>
</protein>
<dbReference type="Proteomes" id="UP000203999">
    <property type="component" value="Segment"/>
</dbReference>
<evidence type="ECO:0000313" key="2">
    <source>
        <dbReference type="EMBL" id="ANT42335.1"/>
    </source>
</evidence>
<dbReference type="RefSeq" id="YP_009322851.1">
    <property type="nucleotide sequence ID" value="NC_031925.1"/>
</dbReference>
<organism evidence="2 3">
    <name type="scientific">Salmonella phage BPS11Q3</name>
    <dbReference type="NCBI Taxonomy" id="1857099"/>
    <lineage>
        <taxon>Viruses</taxon>
        <taxon>Duplodnaviria</taxon>
        <taxon>Heunggongvirae</taxon>
        <taxon>Uroviricota</taxon>
        <taxon>Caudoviricetes</taxon>
        <taxon>Sarkviridae</taxon>
        <taxon>Guernseyvirinae</taxon>
        <taxon>Jerseyvirus</taxon>
        <taxon>Jerseyvirus BPS11Q3</taxon>
    </lineage>
</organism>
<evidence type="ECO:0000313" key="3">
    <source>
        <dbReference type="Proteomes" id="UP000203999"/>
    </source>
</evidence>
<keyword evidence="3" id="KW-1185">Reference proteome</keyword>
<feature type="coiled-coil region" evidence="1">
    <location>
        <begin position="22"/>
        <end position="63"/>
    </location>
</feature>